<gene>
    <name evidence="3" type="ORF">MICPUN_51832</name>
</gene>
<evidence type="ECO:0000313" key="4">
    <source>
        <dbReference type="Proteomes" id="UP000002009"/>
    </source>
</evidence>
<organism evidence="3 4">
    <name type="scientific">Micromonas commoda (strain RCC299 / NOUM17 / CCMP2709)</name>
    <name type="common">Picoplanktonic green alga</name>
    <dbReference type="NCBI Taxonomy" id="296587"/>
    <lineage>
        <taxon>Eukaryota</taxon>
        <taxon>Viridiplantae</taxon>
        <taxon>Chlorophyta</taxon>
        <taxon>Mamiellophyceae</taxon>
        <taxon>Mamiellales</taxon>
        <taxon>Mamiellaceae</taxon>
        <taxon>Micromonas</taxon>
    </lineage>
</organism>
<evidence type="ECO:0000256" key="1">
    <source>
        <dbReference type="SAM" id="Coils"/>
    </source>
</evidence>
<dbReference type="AlphaFoldDB" id="C1FEK1"/>
<keyword evidence="4" id="KW-1185">Reference proteome</keyword>
<name>C1FEK1_MICCC</name>
<evidence type="ECO:0000313" key="3">
    <source>
        <dbReference type="EMBL" id="ACO68973.1"/>
    </source>
</evidence>
<dbReference type="GeneID" id="8250250"/>
<dbReference type="RefSeq" id="XP_002507715.1">
    <property type="nucleotide sequence ID" value="XM_002507669.1"/>
</dbReference>
<dbReference type="InParanoid" id="C1FEK1"/>
<sequence>MSDPQTPTEIQEDATPNHKTDETDDEEVKNAIRAYLELERQYPMLKLNLRESYEEREELQRLKCMNASLLKVAQELYRELAEYKTKHNKLKDIIEEKVEDMYLEQEKEDHTNQLSALVDKTFEELKDDFPPDLDYAKMKDIVDRVYYENEVKIIEECIKAGTVSIPYDGYDDKNYPPRLLLDPSSYM</sequence>
<feature type="coiled-coil region" evidence="1">
    <location>
        <begin position="66"/>
        <end position="100"/>
    </location>
</feature>
<feature type="region of interest" description="Disordered" evidence="2">
    <location>
        <begin position="1"/>
        <end position="27"/>
    </location>
</feature>
<protein>
    <submittedName>
        <fullName evidence="3">Uncharacterized protein</fullName>
    </submittedName>
</protein>
<evidence type="ECO:0000256" key="2">
    <source>
        <dbReference type="SAM" id="MobiDB-lite"/>
    </source>
</evidence>
<proteinExistence type="predicted"/>
<dbReference type="KEGG" id="mis:MICPUN_51832"/>
<keyword evidence="1" id="KW-0175">Coiled coil</keyword>
<dbReference type="Proteomes" id="UP000002009">
    <property type="component" value="Chromosome 1"/>
</dbReference>
<dbReference type="EMBL" id="CP001574">
    <property type="protein sequence ID" value="ACO68973.1"/>
    <property type="molecule type" value="Genomic_DNA"/>
</dbReference>
<reference evidence="3 4" key="1">
    <citation type="journal article" date="2009" name="Science">
        <title>Green evolution and dynamic adaptations revealed by genomes of the marine picoeukaryotes Micromonas.</title>
        <authorList>
            <person name="Worden A.Z."/>
            <person name="Lee J.H."/>
            <person name="Mock T."/>
            <person name="Rouze P."/>
            <person name="Simmons M.P."/>
            <person name="Aerts A.L."/>
            <person name="Allen A.E."/>
            <person name="Cuvelier M.L."/>
            <person name="Derelle E."/>
            <person name="Everett M.V."/>
            <person name="Foulon E."/>
            <person name="Grimwood J."/>
            <person name="Gundlach H."/>
            <person name="Henrissat B."/>
            <person name="Napoli C."/>
            <person name="McDonald S.M."/>
            <person name="Parker M.S."/>
            <person name="Rombauts S."/>
            <person name="Salamov A."/>
            <person name="Von Dassow P."/>
            <person name="Badger J.H."/>
            <person name="Coutinho P.M."/>
            <person name="Demir E."/>
            <person name="Dubchak I."/>
            <person name="Gentemann C."/>
            <person name="Eikrem W."/>
            <person name="Gready J.E."/>
            <person name="John U."/>
            <person name="Lanier W."/>
            <person name="Lindquist E.A."/>
            <person name="Lucas S."/>
            <person name="Mayer K.F."/>
            <person name="Moreau H."/>
            <person name="Not F."/>
            <person name="Otillar R."/>
            <person name="Panaud O."/>
            <person name="Pangilinan J."/>
            <person name="Paulsen I."/>
            <person name="Piegu B."/>
            <person name="Poliakov A."/>
            <person name="Robbens S."/>
            <person name="Schmutz J."/>
            <person name="Toulza E."/>
            <person name="Wyss T."/>
            <person name="Zelensky A."/>
            <person name="Zhou K."/>
            <person name="Armbrust E.V."/>
            <person name="Bhattacharya D."/>
            <person name="Goodenough U.W."/>
            <person name="Van de Peer Y."/>
            <person name="Grigoriev I.V."/>
        </authorList>
    </citation>
    <scope>NUCLEOTIDE SEQUENCE [LARGE SCALE GENOMIC DNA]</scope>
    <source>
        <strain evidence="4">RCC299 / NOUM17</strain>
    </source>
</reference>
<accession>C1FEK1</accession>